<protein>
    <submittedName>
        <fullName evidence="1">Uncharacterized protein</fullName>
    </submittedName>
</protein>
<organism evidence="1 2">
    <name type="scientific">Rhododendron molle</name>
    <name type="common">Chinese azalea</name>
    <name type="synonym">Azalea mollis</name>
    <dbReference type="NCBI Taxonomy" id="49168"/>
    <lineage>
        <taxon>Eukaryota</taxon>
        <taxon>Viridiplantae</taxon>
        <taxon>Streptophyta</taxon>
        <taxon>Embryophyta</taxon>
        <taxon>Tracheophyta</taxon>
        <taxon>Spermatophyta</taxon>
        <taxon>Magnoliopsida</taxon>
        <taxon>eudicotyledons</taxon>
        <taxon>Gunneridae</taxon>
        <taxon>Pentapetalae</taxon>
        <taxon>asterids</taxon>
        <taxon>Ericales</taxon>
        <taxon>Ericaceae</taxon>
        <taxon>Ericoideae</taxon>
        <taxon>Rhodoreae</taxon>
        <taxon>Rhododendron</taxon>
    </lineage>
</organism>
<comment type="caution">
    <text evidence="1">The sequence shown here is derived from an EMBL/GenBank/DDBJ whole genome shotgun (WGS) entry which is preliminary data.</text>
</comment>
<accession>A0ACC0PWF1</accession>
<evidence type="ECO:0000313" key="1">
    <source>
        <dbReference type="EMBL" id="KAI8569491.1"/>
    </source>
</evidence>
<dbReference type="Proteomes" id="UP001062846">
    <property type="component" value="Chromosome 2"/>
</dbReference>
<name>A0ACC0PWF1_RHOML</name>
<dbReference type="EMBL" id="CM046389">
    <property type="protein sequence ID" value="KAI8569491.1"/>
    <property type="molecule type" value="Genomic_DNA"/>
</dbReference>
<keyword evidence="2" id="KW-1185">Reference proteome</keyword>
<sequence>MEKKIDERNTHTKQKLSPRTSQIWTDADNNCAGMLPFVFDDSFGLALADLPHCCSTPENKLTEGVMLVHRGNCSFMAKANVAEAAGASAILIINNRAVGTILCASYRSEWSAREAAIEQDKLLKDASEDFSMETMGSSNVVDISNSLCFDCFWFIEVLVVLFAIGGAEIFFSSRATTSPDSSPFFSSRDRRAIGFHCFRGAMEEEFEDFEVVDESASSATRFRCTTSSVWTEFDKYKDGSGKERAKCKRCDSNYLAEHASNRRLHAYLNREVKFISRNTAKSIVGKIYQREKETLKHALELIPSKICLTSDLWSSLTSDEYMVLTAHYVDENWVLQKKILSFSNVPPPRNGAILADRLISLLKEWGIEKKIFTITLDNASYNDTMIANLKKHPSFGPCLPCNGNFFRVRCGAHILNLIVQDGLKVVDKVVHNIRESVKYVRGSDARKLRFVECLRELPFTTSKKVCQDMPTRWNSTYTMLEASLKHRSAFLHLSMIDPYYNTCPSEEEWNIAEKIARFLEPFFHITTLFSGSYYPTANLYFHSVWRIQVRILKELESEDQVIQAMAKVMKEKFDKYWDCYSVVLSFAIILDPRYKLQFVEFCYERLYGNEAVSRAKILRDKLYVIFKGYLQHSTGNSSTMAQRPSCGTPDCDTRDDLEGFDTFTSRLVGPSTRKSQLDIYLEESRLNHREHENLNVLGFWKEQCHRFPELSLMARDILSIPITTVASESAFSIGGRILDAQDEDERLVEDLESLCISQSDAHMDDE</sequence>
<proteinExistence type="predicted"/>
<reference evidence="1" key="1">
    <citation type="submission" date="2022-02" db="EMBL/GenBank/DDBJ databases">
        <title>Plant Genome Project.</title>
        <authorList>
            <person name="Zhang R.-G."/>
        </authorList>
    </citation>
    <scope>NUCLEOTIDE SEQUENCE</scope>
    <source>
        <strain evidence="1">AT1</strain>
    </source>
</reference>
<gene>
    <name evidence="1" type="ORF">RHMOL_Rhmol02G0283200</name>
</gene>
<evidence type="ECO:0000313" key="2">
    <source>
        <dbReference type="Proteomes" id="UP001062846"/>
    </source>
</evidence>